<comment type="caution">
    <text evidence="2">The sequence shown here is derived from an EMBL/GenBank/DDBJ whole genome shotgun (WGS) entry which is preliminary data.</text>
</comment>
<dbReference type="Pfam" id="PF00550">
    <property type="entry name" value="PP-binding"/>
    <property type="match status" value="1"/>
</dbReference>
<organism evidence="2 3">
    <name type="scientific">Paenibacillus lutrae</name>
    <dbReference type="NCBI Taxonomy" id="2078573"/>
    <lineage>
        <taxon>Bacteria</taxon>
        <taxon>Bacillati</taxon>
        <taxon>Bacillota</taxon>
        <taxon>Bacilli</taxon>
        <taxon>Bacillales</taxon>
        <taxon>Paenibacillaceae</taxon>
        <taxon>Paenibacillus</taxon>
    </lineage>
</organism>
<proteinExistence type="predicted"/>
<keyword evidence="3" id="KW-1185">Reference proteome</keyword>
<dbReference type="PROSITE" id="PS50075">
    <property type="entry name" value="CARRIER"/>
    <property type="match status" value="1"/>
</dbReference>
<dbReference type="AlphaFoldDB" id="A0A7X3FF66"/>
<feature type="domain" description="Carrier" evidence="1">
    <location>
        <begin position="30"/>
        <end position="112"/>
    </location>
</feature>
<sequence>MLVDKHASLNILLHLLNGKTYTNHLSKPYTDWSRVMNPIKQKVERLLNDLLEAAPDNVLNNDLVYNGLDSLKFVHLLISIENEFDIEIPDEFLALDKLSTIDEIVALIERSQVN</sequence>
<gene>
    <name evidence="2" type="ORF">EDM21_03490</name>
</gene>
<dbReference type="SUPFAM" id="SSF47336">
    <property type="entry name" value="ACP-like"/>
    <property type="match status" value="1"/>
</dbReference>
<reference evidence="2 3" key="1">
    <citation type="journal article" date="2019" name="Microorganisms">
        <title>Paenibacillus lutrae sp. nov., A Chitinolytic Species Isolated from A River Otter in Castril Natural Park, Granada, Spain.</title>
        <authorList>
            <person name="Rodriguez M."/>
            <person name="Reina J.C."/>
            <person name="Bejar V."/>
            <person name="Llamas I."/>
        </authorList>
    </citation>
    <scope>NUCLEOTIDE SEQUENCE [LARGE SCALE GENOMIC DNA]</scope>
    <source>
        <strain evidence="2 3">N10</strain>
    </source>
</reference>
<dbReference type="Gene3D" id="1.10.1200.10">
    <property type="entry name" value="ACP-like"/>
    <property type="match status" value="1"/>
</dbReference>
<dbReference type="EMBL" id="RHLK01000002">
    <property type="protein sequence ID" value="MVO98605.1"/>
    <property type="molecule type" value="Genomic_DNA"/>
</dbReference>
<evidence type="ECO:0000259" key="1">
    <source>
        <dbReference type="PROSITE" id="PS50075"/>
    </source>
</evidence>
<dbReference type="Proteomes" id="UP000490800">
    <property type="component" value="Unassembled WGS sequence"/>
</dbReference>
<dbReference type="InterPro" id="IPR009081">
    <property type="entry name" value="PP-bd_ACP"/>
</dbReference>
<dbReference type="InterPro" id="IPR036736">
    <property type="entry name" value="ACP-like_sf"/>
</dbReference>
<protein>
    <recommendedName>
        <fullName evidence="1">Carrier domain-containing protein</fullName>
    </recommendedName>
</protein>
<accession>A0A7X3FF66</accession>
<evidence type="ECO:0000313" key="3">
    <source>
        <dbReference type="Proteomes" id="UP000490800"/>
    </source>
</evidence>
<evidence type="ECO:0000313" key="2">
    <source>
        <dbReference type="EMBL" id="MVO98605.1"/>
    </source>
</evidence>
<name>A0A7X3FF66_9BACL</name>